<evidence type="ECO:0000313" key="2">
    <source>
        <dbReference type="EMBL" id="EJZ65100.1"/>
    </source>
</evidence>
<dbReference type="RefSeq" id="WP_008861324.1">
    <property type="nucleotide sequence ID" value="NZ_CAXSNY010000005.1"/>
</dbReference>
<dbReference type="GeneID" id="77848143"/>
<name>K0XMR7_9BACT</name>
<dbReference type="OrthoDB" id="9914777at2"/>
<dbReference type="HOGENOM" id="CLU_770882_0_0_10"/>
<accession>K0XMR7</accession>
<dbReference type="EMBL" id="ADLE01000007">
    <property type="protein sequence ID" value="EJZ65100.1"/>
    <property type="molecule type" value="Genomic_DNA"/>
</dbReference>
<dbReference type="AlphaFoldDB" id="K0XMR7"/>
<reference evidence="2 3" key="1">
    <citation type="submission" date="2012-08" db="EMBL/GenBank/DDBJ databases">
        <title>The Genome Sequence of Barnesiella intestinihominis YIT 11860.</title>
        <authorList>
            <consortium name="The Broad Institute Genome Sequencing Platform"/>
            <person name="Earl A."/>
            <person name="Ward D."/>
            <person name="Feldgarden M."/>
            <person name="Gevers D."/>
            <person name="Morotomi M."/>
            <person name="Walker B."/>
            <person name="Young S.K."/>
            <person name="Zeng Q."/>
            <person name="Gargeya S."/>
            <person name="Fitzgerald M."/>
            <person name="Haas B."/>
            <person name="Abouelleil A."/>
            <person name="Alvarado L."/>
            <person name="Arachchi H.M."/>
            <person name="Berlin A.M."/>
            <person name="Chapman S.B."/>
            <person name="Goldberg J."/>
            <person name="Griggs A."/>
            <person name="Gujja S."/>
            <person name="Hansen M."/>
            <person name="Howarth C."/>
            <person name="Imamovic A."/>
            <person name="Larimer J."/>
            <person name="McCowen C."/>
            <person name="Montmayeur A."/>
            <person name="Murphy C."/>
            <person name="Neiman D."/>
            <person name="Pearson M."/>
            <person name="Priest M."/>
            <person name="Roberts A."/>
            <person name="Saif S."/>
            <person name="Shea T."/>
            <person name="Sisk P."/>
            <person name="Sykes S."/>
            <person name="Wortman J."/>
            <person name="Nusbaum C."/>
            <person name="Birren B."/>
        </authorList>
    </citation>
    <scope>NUCLEOTIDE SEQUENCE [LARGE SCALE GENOMIC DNA]</scope>
    <source>
        <strain evidence="2 3">YIT 11860</strain>
    </source>
</reference>
<proteinExistence type="predicted"/>
<keyword evidence="1" id="KW-0732">Signal</keyword>
<evidence type="ECO:0000256" key="1">
    <source>
        <dbReference type="SAM" id="SignalP"/>
    </source>
</evidence>
<dbReference type="eggNOG" id="ENOG5033Z28">
    <property type="taxonomic scope" value="Bacteria"/>
</dbReference>
<gene>
    <name evidence="2" type="ORF">HMPREF9448_00830</name>
</gene>
<feature type="signal peptide" evidence="1">
    <location>
        <begin position="1"/>
        <end position="19"/>
    </location>
</feature>
<evidence type="ECO:0000313" key="3">
    <source>
        <dbReference type="Proteomes" id="UP000006044"/>
    </source>
</evidence>
<dbReference type="STRING" id="742726.HMPREF9448_00830"/>
<comment type="caution">
    <text evidence="2">The sequence shown here is derived from an EMBL/GenBank/DDBJ whole genome shotgun (WGS) entry which is preliminary data.</text>
</comment>
<sequence>MRKKFAWFFCIFMSSLVLLSCSEDNKKGEEPGDGTGGGTPEGDTKTYFETTYSDLSAYVDKDVSEIWAAVGNASKDEENNILYVQDQKGNRYKATFKLDGTMIATIEMVLTGSSENKGIEVWESMISSFRDYKLGTFLGTKFKDYATGEGGIKQTTEETIPLLTLEANTLIYPVFGIQKKVYCCPIMDKDKFRVEMCRNYLPLDFSTLGKYVGANIDETLQEFYAISNKILFGTAMAYLYFDSAIDLKGNNYTVNFDSDKTLETVLEISAYIPENEQTIDRWKDLLQNYADYKLGTLKEMYVTDAFGDKVQDLADAQAAFDLYESNGRNNGIIARFETAYGNNSLILNKDYCYILVRKS</sequence>
<protein>
    <submittedName>
        <fullName evidence="2">Uncharacterized protein</fullName>
    </submittedName>
</protein>
<organism evidence="2 3">
    <name type="scientific">Barnesiella intestinihominis YIT 11860</name>
    <dbReference type="NCBI Taxonomy" id="742726"/>
    <lineage>
        <taxon>Bacteria</taxon>
        <taxon>Pseudomonadati</taxon>
        <taxon>Bacteroidota</taxon>
        <taxon>Bacteroidia</taxon>
        <taxon>Bacteroidales</taxon>
        <taxon>Barnesiellaceae</taxon>
        <taxon>Barnesiella</taxon>
    </lineage>
</organism>
<dbReference type="Proteomes" id="UP000006044">
    <property type="component" value="Unassembled WGS sequence"/>
</dbReference>
<keyword evidence="3" id="KW-1185">Reference proteome</keyword>
<dbReference type="PROSITE" id="PS51257">
    <property type="entry name" value="PROKAR_LIPOPROTEIN"/>
    <property type="match status" value="1"/>
</dbReference>
<feature type="chain" id="PRO_5003841302" evidence="1">
    <location>
        <begin position="20"/>
        <end position="359"/>
    </location>
</feature>